<dbReference type="PANTHER" id="PTHR44144:SF1">
    <property type="entry name" value="DNAJ HOMOLOG SUBFAMILY C MEMBER 9"/>
    <property type="match status" value="1"/>
</dbReference>
<dbReference type="SUPFAM" id="SSF46565">
    <property type="entry name" value="Chaperone J-domain"/>
    <property type="match status" value="1"/>
</dbReference>
<dbReference type="InterPro" id="IPR052594">
    <property type="entry name" value="J_domain-containing_protein"/>
</dbReference>
<evidence type="ECO:0000313" key="3">
    <source>
        <dbReference type="EMBL" id="KAJ5514689.1"/>
    </source>
</evidence>
<dbReference type="CDD" id="cd06257">
    <property type="entry name" value="DnaJ"/>
    <property type="match status" value="1"/>
</dbReference>
<reference evidence="3" key="1">
    <citation type="submission" date="2022-12" db="EMBL/GenBank/DDBJ databases">
        <authorList>
            <person name="Petersen C."/>
        </authorList>
    </citation>
    <scope>NUCLEOTIDE SEQUENCE</scope>
    <source>
        <strain evidence="3">IBT 29495</strain>
    </source>
</reference>
<dbReference type="InterPro" id="IPR036869">
    <property type="entry name" value="J_dom_sf"/>
</dbReference>
<feature type="region of interest" description="Disordered" evidence="1">
    <location>
        <begin position="132"/>
        <end position="481"/>
    </location>
</feature>
<feature type="compositionally biased region" description="Basic and acidic residues" evidence="1">
    <location>
        <begin position="81"/>
        <end position="92"/>
    </location>
</feature>
<dbReference type="AlphaFoldDB" id="A0A9W9Y2H5"/>
<comment type="caution">
    <text evidence="3">The sequence shown here is derived from an EMBL/GenBank/DDBJ whole genome shotgun (WGS) entry which is preliminary data.</text>
</comment>
<evidence type="ECO:0000259" key="2">
    <source>
        <dbReference type="PROSITE" id="PS50076"/>
    </source>
</evidence>
<sequence>MSTPPDIDPYAVLGVAKDATIPEIRAAHRKRVLKCHPDKIQDESQRIAAQDEFQRVQQAYELLSDDVRRIKHDHQVKIAEMKREELERRRTDSSYNSPRGSGASTREFRNGRYMEERVPIEVFFEEELRFTEEPRSTTARKCEEFGLRPKTKPAEEKKKARTPMSMYHQAKEEQKTAKATHSDREKIRHRERRRQAEAKRDTFGYAESDEDTSDSSVPRYHTKRASTTPRRERDSRTRASESSRRREHRYDEDGDLDDHYQSKLDSQYVHAEDYIASKAQGSKSPRRYHGRDLEEPELSGSRSAGRSTRTRHRSSSRDDSYDHLDSSRAYEVKPPKLQSSATTPGIKGAFRPFLSARSATTTGFVRQKPTRESTLQEMVRERLPQRPSRMRERNDSGYSSPSTPEMLPRGSSPMNSVRYKVVKEPDHIVVEPKPPKYRSTRSPDRDRIPSTRQTPKRSSTYTTEAIPRVETRSARSSARPHLDVEYITRPIEKNIKYAREYKQDDINYASRRPHYAYYDEDYRPPAVGRRQSAY</sequence>
<dbReference type="GO" id="GO:0031072">
    <property type="term" value="F:heat shock protein binding"/>
    <property type="evidence" value="ECO:0007669"/>
    <property type="project" value="TreeGrafter"/>
</dbReference>
<dbReference type="FunFam" id="1.10.287.110:FF:000073">
    <property type="entry name" value="DnaJ domain protein"/>
    <property type="match status" value="1"/>
</dbReference>
<name>A0A9W9Y2H5_9EURO</name>
<dbReference type="GO" id="GO:0005634">
    <property type="term" value="C:nucleus"/>
    <property type="evidence" value="ECO:0007669"/>
    <property type="project" value="TreeGrafter"/>
</dbReference>
<organism evidence="3 4">
    <name type="scientific">Penicillium fimorum</name>
    <dbReference type="NCBI Taxonomy" id="1882269"/>
    <lineage>
        <taxon>Eukaryota</taxon>
        <taxon>Fungi</taxon>
        <taxon>Dikarya</taxon>
        <taxon>Ascomycota</taxon>
        <taxon>Pezizomycotina</taxon>
        <taxon>Eurotiomycetes</taxon>
        <taxon>Eurotiomycetidae</taxon>
        <taxon>Eurotiales</taxon>
        <taxon>Aspergillaceae</taxon>
        <taxon>Penicillium</taxon>
    </lineage>
</organism>
<gene>
    <name evidence="3" type="ORF">N7463_004241</name>
</gene>
<accession>A0A9W9Y2H5</accession>
<dbReference type="GO" id="GO:0005737">
    <property type="term" value="C:cytoplasm"/>
    <property type="evidence" value="ECO:0007669"/>
    <property type="project" value="TreeGrafter"/>
</dbReference>
<feature type="compositionally biased region" description="Basic and acidic residues" evidence="1">
    <location>
        <begin position="315"/>
        <end position="334"/>
    </location>
</feature>
<dbReference type="Proteomes" id="UP001149954">
    <property type="component" value="Unassembled WGS sequence"/>
</dbReference>
<dbReference type="Gene3D" id="1.10.287.110">
    <property type="entry name" value="DnaJ domain"/>
    <property type="match status" value="1"/>
</dbReference>
<feature type="compositionally biased region" description="Basic and acidic residues" evidence="1">
    <location>
        <begin position="378"/>
        <end position="395"/>
    </location>
</feature>
<keyword evidence="4" id="KW-1185">Reference proteome</keyword>
<dbReference type="SMART" id="SM00271">
    <property type="entry name" value="DnaJ"/>
    <property type="match status" value="1"/>
</dbReference>
<evidence type="ECO:0000256" key="1">
    <source>
        <dbReference type="SAM" id="MobiDB-lite"/>
    </source>
</evidence>
<dbReference type="PANTHER" id="PTHR44144">
    <property type="entry name" value="DNAJ HOMOLOG SUBFAMILY C MEMBER 9"/>
    <property type="match status" value="1"/>
</dbReference>
<feature type="compositionally biased region" description="Basic and acidic residues" evidence="1">
    <location>
        <begin position="421"/>
        <end position="434"/>
    </location>
</feature>
<feature type="compositionally biased region" description="Polar residues" evidence="1">
    <location>
        <begin position="93"/>
        <end position="104"/>
    </location>
</feature>
<dbReference type="Pfam" id="PF00226">
    <property type="entry name" value="DnaJ"/>
    <property type="match status" value="1"/>
</dbReference>
<feature type="domain" description="J" evidence="2">
    <location>
        <begin position="8"/>
        <end position="76"/>
    </location>
</feature>
<reference evidence="3" key="2">
    <citation type="journal article" date="2023" name="IMA Fungus">
        <title>Comparative genomic study of the Penicillium genus elucidates a diverse pangenome and 15 lateral gene transfer events.</title>
        <authorList>
            <person name="Petersen C."/>
            <person name="Sorensen T."/>
            <person name="Nielsen M.R."/>
            <person name="Sondergaard T.E."/>
            <person name="Sorensen J.L."/>
            <person name="Fitzpatrick D.A."/>
            <person name="Frisvad J.C."/>
            <person name="Nielsen K.L."/>
        </authorList>
    </citation>
    <scope>NUCLEOTIDE SEQUENCE</scope>
    <source>
        <strain evidence="3">IBT 29495</strain>
    </source>
</reference>
<dbReference type="PRINTS" id="PR00625">
    <property type="entry name" value="JDOMAIN"/>
</dbReference>
<dbReference type="InterPro" id="IPR001623">
    <property type="entry name" value="DnaJ_domain"/>
</dbReference>
<dbReference type="PROSITE" id="PS50076">
    <property type="entry name" value="DNAJ_2"/>
    <property type="match status" value="1"/>
</dbReference>
<feature type="compositionally biased region" description="Low complexity" evidence="1">
    <location>
        <begin position="298"/>
        <end position="307"/>
    </location>
</feature>
<feature type="compositionally biased region" description="Basic and acidic residues" evidence="1">
    <location>
        <begin position="132"/>
        <end position="158"/>
    </location>
</feature>
<proteinExistence type="predicted"/>
<feature type="region of interest" description="Disordered" evidence="1">
    <location>
        <begin position="81"/>
        <end position="110"/>
    </location>
</feature>
<dbReference type="EMBL" id="JAPWDS010000002">
    <property type="protein sequence ID" value="KAJ5514689.1"/>
    <property type="molecule type" value="Genomic_DNA"/>
</dbReference>
<feature type="compositionally biased region" description="Polar residues" evidence="1">
    <location>
        <begin position="450"/>
        <end position="463"/>
    </location>
</feature>
<feature type="compositionally biased region" description="Basic and acidic residues" evidence="1">
    <location>
        <begin position="229"/>
        <end position="262"/>
    </location>
</feature>
<dbReference type="OrthoDB" id="10250354at2759"/>
<evidence type="ECO:0000313" key="4">
    <source>
        <dbReference type="Proteomes" id="UP001149954"/>
    </source>
</evidence>
<feature type="compositionally biased region" description="Basic and acidic residues" evidence="1">
    <location>
        <begin position="169"/>
        <end position="202"/>
    </location>
</feature>
<protein>
    <recommendedName>
        <fullName evidence="2">J domain-containing protein</fullName>
    </recommendedName>
</protein>